<dbReference type="STRING" id="927664.SAMN05421780_105248"/>
<dbReference type="AlphaFoldDB" id="A0A1I1J8J1"/>
<reference evidence="1 2" key="1">
    <citation type="submission" date="2016-10" db="EMBL/GenBank/DDBJ databases">
        <authorList>
            <person name="de Groot N.N."/>
        </authorList>
    </citation>
    <scope>NUCLEOTIDE SEQUENCE [LARGE SCALE GENOMIC DNA]</scope>
    <source>
        <strain evidence="1 2">DSM 6793</strain>
    </source>
</reference>
<dbReference type="RefSeq" id="WP_091512058.1">
    <property type="nucleotide sequence ID" value="NZ_FOLE01000005.1"/>
</dbReference>
<dbReference type="EMBL" id="FOLE01000005">
    <property type="protein sequence ID" value="SFC44939.1"/>
    <property type="molecule type" value="Genomic_DNA"/>
</dbReference>
<sequence>MENPFISIMQELQELKQMVKLLHESQAETVVGSSDSDFMQLSEAANLLGIAKSTLYKYSCSRKSPFTFYKVGKRLFCKRGELLQYMNESKLLSMEDYANQKLATRRR</sequence>
<organism evidence="1 2">
    <name type="scientific">Flexibacter flexilis DSM 6793</name>
    <dbReference type="NCBI Taxonomy" id="927664"/>
    <lineage>
        <taxon>Bacteria</taxon>
        <taxon>Pseudomonadati</taxon>
        <taxon>Bacteroidota</taxon>
        <taxon>Cytophagia</taxon>
        <taxon>Cytophagales</taxon>
        <taxon>Flexibacteraceae</taxon>
        <taxon>Flexibacter</taxon>
    </lineage>
</organism>
<protein>
    <submittedName>
        <fullName evidence="1">Helix-turn-helix domain-containing protein</fullName>
    </submittedName>
</protein>
<gene>
    <name evidence="1" type="ORF">SAMN05421780_105248</name>
</gene>
<evidence type="ECO:0000313" key="2">
    <source>
        <dbReference type="Proteomes" id="UP000199514"/>
    </source>
</evidence>
<name>A0A1I1J8J1_9BACT</name>
<keyword evidence="2" id="KW-1185">Reference proteome</keyword>
<dbReference type="Proteomes" id="UP000199514">
    <property type="component" value="Unassembled WGS sequence"/>
</dbReference>
<dbReference type="OrthoDB" id="965908at2"/>
<proteinExistence type="predicted"/>
<accession>A0A1I1J8J1</accession>
<evidence type="ECO:0000313" key="1">
    <source>
        <dbReference type="EMBL" id="SFC44939.1"/>
    </source>
</evidence>